<dbReference type="PANTHER" id="PTHR37754:SF1">
    <property type="entry name" value="CALCIUM ION-BINDING PROTEIN"/>
    <property type="match status" value="1"/>
</dbReference>
<accession>A0AAD5WBI9</accession>
<dbReference type="Pfam" id="PF25284">
    <property type="entry name" value="DUF7874"/>
    <property type="match status" value="1"/>
</dbReference>
<sequence length="164" mass="19271">MGINKVYDRYFIRKEIKQFEEFHVAFIDLFRDFTSLFPGTRYNVPTSEEIEEFYREWKNLEEEEEKKTQFCDFMNKNIVFSDTHHHATLVTGIVAPTAAVIVKNTWKNTPVLNIIPLHHIPTFIFVPSSQSKQEKTPRSPLLFPQLPFPLLHSSLELYGVIIIN</sequence>
<evidence type="ECO:0000313" key="1">
    <source>
        <dbReference type="EMBL" id="KAJ3685706.1"/>
    </source>
</evidence>
<dbReference type="AlphaFoldDB" id="A0AAD5WBI9"/>
<protein>
    <submittedName>
        <fullName evidence="1">Uncharacterized protein</fullName>
    </submittedName>
</protein>
<reference evidence="1 2" key="1">
    <citation type="journal article" date="2022" name="Cell">
        <title>Repeat-based holocentromeres influence genome architecture and karyotype evolution.</title>
        <authorList>
            <person name="Hofstatter P.G."/>
            <person name="Thangavel G."/>
            <person name="Lux T."/>
            <person name="Neumann P."/>
            <person name="Vondrak T."/>
            <person name="Novak P."/>
            <person name="Zhang M."/>
            <person name="Costa L."/>
            <person name="Castellani M."/>
            <person name="Scott A."/>
            <person name="Toegelov H."/>
            <person name="Fuchs J."/>
            <person name="Mata-Sucre Y."/>
            <person name="Dias Y."/>
            <person name="Vanzela A.L.L."/>
            <person name="Huettel B."/>
            <person name="Almeida C.C.S."/>
            <person name="Simkova H."/>
            <person name="Souza G."/>
            <person name="Pedrosa-Harand A."/>
            <person name="Macas J."/>
            <person name="Mayer K.F.X."/>
            <person name="Houben A."/>
            <person name="Marques A."/>
        </authorList>
    </citation>
    <scope>NUCLEOTIDE SEQUENCE [LARGE SCALE GENOMIC DNA]</scope>
    <source>
        <strain evidence="1">RhyTen1mFocal</strain>
    </source>
</reference>
<dbReference type="Proteomes" id="UP001210211">
    <property type="component" value="Unassembled WGS sequence"/>
</dbReference>
<keyword evidence="2" id="KW-1185">Reference proteome</keyword>
<dbReference type="EMBL" id="JAMRDG010000002">
    <property type="protein sequence ID" value="KAJ3685706.1"/>
    <property type="molecule type" value="Genomic_DNA"/>
</dbReference>
<evidence type="ECO:0000313" key="2">
    <source>
        <dbReference type="Proteomes" id="UP001210211"/>
    </source>
</evidence>
<proteinExistence type="predicted"/>
<dbReference type="PANTHER" id="PTHR37754">
    <property type="entry name" value="CALCIUM ION-BINDING PROTEIN"/>
    <property type="match status" value="1"/>
</dbReference>
<organism evidence="1 2">
    <name type="scientific">Rhynchospora tenuis</name>
    <dbReference type="NCBI Taxonomy" id="198213"/>
    <lineage>
        <taxon>Eukaryota</taxon>
        <taxon>Viridiplantae</taxon>
        <taxon>Streptophyta</taxon>
        <taxon>Embryophyta</taxon>
        <taxon>Tracheophyta</taxon>
        <taxon>Spermatophyta</taxon>
        <taxon>Magnoliopsida</taxon>
        <taxon>Liliopsida</taxon>
        <taxon>Poales</taxon>
        <taxon>Cyperaceae</taxon>
        <taxon>Cyperoideae</taxon>
        <taxon>Rhynchosporeae</taxon>
        <taxon>Rhynchospora</taxon>
    </lineage>
</organism>
<gene>
    <name evidence="1" type="ORF">LUZ61_014870</name>
</gene>
<dbReference type="InterPro" id="IPR057196">
    <property type="entry name" value="DUF7874"/>
</dbReference>
<name>A0AAD5WBI9_9POAL</name>
<comment type="caution">
    <text evidence="1">The sequence shown here is derived from an EMBL/GenBank/DDBJ whole genome shotgun (WGS) entry which is preliminary data.</text>
</comment>